<name>A0A0P7BD13_9HYPO</name>
<dbReference type="PANTHER" id="PTHR23402:SF1">
    <property type="entry name" value="PYROGLUTAMYL-PEPTIDASE I"/>
    <property type="match status" value="1"/>
</dbReference>
<dbReference type="EMBL" id="LKCW01000016">
    <property type="protein sequence ID" value="KPM44667.1"/>
    <property type="molecule type" value="Genomic_DNA"/>
</dbReference>
<dbReference type="InterPro" id="IPR036440">
    <property type="entry name" value="Peptidase_C15-like_sf"/>
</dbReference>
<protein>
    <submittedName>
        <fullName evidence="5">Uncharacterized protein</fullName>
    </submittedName>
</protein>
<sequence>MGSQVDDRDQLTVLVTGFGVCLPVPVPVPRALGAPRTAEVTQYGDTYAPAMSSGFGREQYPVNPSWEIAKDLPSYLPPLRAKDPNSRHAVHLPEVRILVYPEPIRVNYKVVRELVPSLWETYKGGKVDIVVHIGMAGPRPFYCIERRGHRDGYKHPDVDGEKVDEDEERKPDSDWIWRGLPEEIETDLDPEDVLTRWQGHSSEDMDLRISEDAGRYLCDFIYFSSLAQLWKQQRPRKVVFFHVPADASHTSIAQGRDLAINLIRSIVESEVSKKKQEDESTEGGRDL</sequence>
<evidence type="ECO:0000313" key="6">
    <source>
        <dbReference type="Proteomes" id="UP000050424"/>
    </source>
</evidence>
<keyword evidence="6" id="KW-1185">Reference proteome</keyword>
<evidence type="ECO:0000256" key="4">
    <source>
        <dbReference type="ARBA" id="ARBA00022807"/>
    </source>
</evidence>
<dbReference type="GO" id="GO:0008234">
    <property type="term" value="F:cysteine-type peptidase activity"/>
    <property type="evidence" value="ECO:0007669"/>
    <property type="project" value="UniProtKB-KW"/>
</dbReference>
<evidence type="ECO:0000256" key="1">
    <source>
        <dbReference type="ARBA" id="ARBA00006641"/>
    </source>
</evidence>
<dbReference type="Gene3D" id="3.40.630.20">
    <property type="entry name" value="Peptidase C15, pyroglutamyl peptidase I-like"/>
    <property type="match status" value="1"/>
</dbReference>
<dbReference type="GO" id="GO:0006508">
    <property type="term" value="P:proteolysis"/>
    <property type="evidence" value="ECO:0007669"/>
    <property type="project" value="UniProtKB-KW"/>
</dbReference>
<comment type="similarity">
    <text evidence="1">Belongs to the peptidase C15 family.</text>
</comment>
<reference evidence="5 6" key="1">
    <citation type="submission" date="2015-09" db="EMBL/GenBank/DDBJ databases">
        <title>Draft genome of a European isolate of the apple canker pathogen Neonectria ditissima.</title>
        <authorList>
            <person name="Gomez-Cortecero A."/>
            <person name="Harrison R.J."/>
            <person name="Armitage A.D."/>
        </authorList>
    </citation>
    <scope>NUCLEOTIDE SEQUENCE [LARGE SCALE GENOMIC DNA]</scope>
    <source>
        <strain evidence="5 6">R09/05</strain>
    </source>
</reference>
<organism evidence="5 6">
    <name type="scientific">Neonectria ditissima</name>
    <dbReference type="NCBI Taxonomy" id="78410"/>
    <lineage>
        <taxon>Eukaryota</taxon>
        <taxon>Fungi</taxon>
        <taxon>Dikarya</taxon>
        <taxon>Ascomycota</taxon>
        <taxon>Pezizomycotina</taxon>
        <taxon>Sordariomycetes</taxon>
        <taxon>Hypocreomycetidae</taxon>
        <taxon>Hypocreales</taxon>
        <taxon>Nectriaceae</taxon>
        <taxon>Neonectria</taxon>
    </lineage>
</organism>
<dbReference type="AlphaFoldDB" id="A0A0P7BD13"/>
<dbReference type="OrthoDB" id="407146at2759"/>
<dbReference type="PANTHER" id="PTHR23402">
    <property type="entry name" value="PROTEASE FAMILY C15 PYROGLUTAMYL-PEPTIDASE I-RELATED"/>
    <property type="match status" value="1"/>
</dbReference>
<keyword evidence="2" id="KW-0645">Protease</keyword>
<accession>A0A0P7BD13</accession>
<proteinExistence type="inferred from homology"/>
<evidence type="ECO:0000313" key="5">
    <source>
        <dbReference type="EMBL" id="KPM44667.1"/>
    </source>
</evidence>
<keyword evidence="4" id="KW-0788">Thiol protease</keyword>
<dbReference type="Proteomes" id="UP000050424">
    <property type="component" value="Unassembled WGS sequence"/>
</dbReference>
<dbReference type="SUPFAM" id="SSF53182">
    <property type="entry name" value="Pyrrolidone carboxyl peptidase (pyroglutamate aminopeptidase)"/>
    <property type="match status" value="1"/>
</dbReference>
<dbReference type="STRING" id="78410.A0A0P7BD13"/>
<gene>
    <name evidence="5" type="ORF">AK830_g1887</name>
</gene>
<dbReference type="InterPro" id="IPR016125">
    <property type="entry name" value="Peptidase_C15-like"/>
</dbReference>
<comment type="caution">
    <text evidence="5">The sequence shown here is derived from an EMBL/GenBank/DDBJ whole genome shotgun (WGS) entry which is preliminary data.</text>
</comment>
<evidence type="ECO:0000256" key="3">
    <source>
        <dbReference type="ARBA" id="ARBA00022801"/>
    </source>
</evidence>
<keyword evidence="3" id="KW-0378">Hydrolase</keyword>
<evidence type="ECO:0000256" key="2">
    <source>
        <dbReference type="ARBA" id="ARBA00022670"/>
    </source>
</evidence>